<accession>A0A0L6W091</accession>
<dbReference type="PANTHER" id="PTHR28259:SF1">
    <property type="entry name" value="FLUORIDE EXPORT PROTEIN 1-RELATED"/>
    <property type="match status" value="1"/>
</dbReference>
<evidence type="ECO:0000313" key="11">
    <source>
        <dbReference type="EMBL" id="KNZ68925.1"/>
    </source>
</evidence>
<comment type="subcellular location">
    <subcellularLocation>
        <location evidence="1 10">Cell membrane</location>
        <topology evidence="1 10">Multi-pass membrane protein</topology>
    </subcellularLocation>
</comment>
<evidence type="ECO:0000256" key="4">
    <source>
        <dbReference type="ARBA" id="ARBA00022989"/>
    </source>
</evidence>
<keyword evidence="3 10" id="KW-0812">Transmembrane</keyword>
<feature type="transmembrane region" description="Helical" evidence="10">
    <location>
        <begin position="32"/>
        <end position="54"/>
    </location>
</feature>
<evidence type="ECO:0000256" key="7">
    <source>
        <dbReference type="ARBA" id="ARBA00035120"/>
    </source>
</evidence>
<keyword evidence="12" id="KW-1185">Reference proteome</keyword>
<keyword evidence="10" id="KW-0915">Sodium</keyword>
<dbReference type="Pfam" id="PF02537">
    <property type="entry name" value="CRCB"/>
    <property type="match status" value="1"/>
</dbReference>
<dbReference type="RefSeq" id="WP_052218541.1">
    <property type="nucleotide sequence ID" value="NZ_LGTE01000019.1"/>
</dbReference>
<keyword evidence="6 10" id="KW-0407">Ion channel</keyword>
<keyword evidence="2 10" id="KW-1003">Cell membrane</keyword>
<organism evidence="11 12">
    <name type="scientific">Thermincola ferriacetica</name>
    <dbReference type="NCBI Taxonomy" id="281456"/>
    <lineage>
        <taxon>Bacteria</taxon>
        <taxon>Bacillati</taxon>
        <taxon>Bacillota</taxon>
        <taxon>Clostridia</taxon>
        <taxon>Eubacteriales</taxon>
        <taxon>Thermincolaceae</taxon>
        <taxon>Thermincola</taxon>
    </lineage>
</organism>
<comment type="activity regulation">
    <text evidence="10">Na(+) is not transported, but it plays an essential structural role and its presence is essential for fluoride channel function.</text>
</comment>
<dbReference type="Proteomes" id="UP000037175">
    <property type="component" value="Unassembled WGS sequence"/>
</dbReference>
<evidence type="ECO:0000313" key="12">
    <source>
        <dbReference type="Proteomes" id="UP000037175"/>
    </source>
</evidence>
<dbReference type="GO" id="GO:0062054">
    <property type="term" value="F:fluoride channel activity"/>
    <property type="evidence" value="ECO:0007669"/>
    <property type="project" value="UniProtKB-UniRule"/>
</dbReference>
<comment type="function">
    <text evidence="9 10">Fluoride-specific ion channel. Important for reducing fluoride concentration in the cell, thus reducing its toxicity.</text>
</comment>
<protein>
    <recommendedName>
        <fullName evidence="10">Fluoride-specific ion channel FluC</fullName>
    </recommendedName>
</protein>
<evidence type="ECO:0000256" key="9">
    <source>
        <dbReference type="ARBA" id="ARBA00049940"/>
    </source>
</evidence>
<dbReference type="NCBIfam" id="TIGR00494">
    <property type="entry name" value="crcB"/>
    <property type="match status" value="1"/>
</dbReference>
<dbReference type="GO" id="GO:0005886">
    <property type="term" value="C:plasma membrane"/>
    <property type="evidence" value="ECO:0007669"/>
    <property type="project" value="UniProtKB-SubCell"/>
</dbReference>
<dbReference type="PANTHER" id="PTHR28259">
    <property type="entry name" value="FLUORIDE EXPORT PROTEIN 1-RELATED"/>
    <property type="match status" value="1"/>
</dbReference>
<feature type="transmembrane region" description="Helical" evidence="10">
    <location>
        <begin position="66"/>
        <end position="87"/>
    </location>
</feature>
<dbReference type="InterPro" id="IPR003691">
    <property type="entry name" value="FluC"/>
</dbReference>
<evidence type="ECO:0000256" key="1">
    <source>
        <dbReference type="ARBA" id="ARBA00004651"/>
    </source>
</evidence>
<dbReference type="GO" id="GO:0140114">
    <property type="term" value="P:cellular detoxification of fluoride"/>
    <property type="evidence" value="ECO:0007669"/>
    <property type="project" value="UniProtKB-UniRule"/>
</dbReference>
<feature type="binding site" evidence="10">
    <location>
        <position position="74"/>
    </location>
    <ligand>
        <name>Na(+)</name>
        <dbReference type="ChEBI" id="CHEBI:29101"/>
        <note>structural</note>
    </ligand>
</feature>
<keyword evidence="10" id="KW-0813">Transport</keyword>
<reference evidence="12" key="1">
    <citation type="submission" date="2015-07" db="EMBL/GenBank/DDBJ databases">
        <title>Complete Genome of Thermincola ferriacetica strain Z-0001T.</title>
        <authorList>
            <person name="Lusk B."/>
            <person name="Badalamenti J.P."/>
            <person name="Parameswaran P."/>
            <person name="Bond D.R."/>
            <person name="Torres C.I."/>
        </authorList>
    </citation>
    <scope>NUCLEOTIDE SEQUENCE [LARGE SCALE GENOMIC DNA]</scope>
    <source>
        <strain evidence="12">Z-0001</strain>
    </source>
</reference>
<evidence type="ECO:0000256" key="6">
    <source>
        <dbReference type="ARBA" id="ARBA00023303"/>
    </source>
</evidence>
<dbReference type="EMBL" id="LGTE01000019">
    <property type="protein sequence ID" value="KNZ68925.1"/>
    <property type="molecule type" value="Genomic_DNA"/>
</dbReference>
<comment type="catalytic activity">
    <reaction evidence="8">
        <text>fluoride(in) = fluoride(out)</text>
        <dbReference type="Rhea" id="RHEA:76159"/>
        <dbReference type="ChEBI" id="CHEBI:17051"/>
    </reaction>
    <physiologicalReaction direction="left-to-right" evidence="8">
        <dbReference type="Rhea" id="RHEA:76160"/>
    </physiologicalReaction>
</comment>
<evidence type="ECO:0000256" key="10">
    <source>
        <dbReference type="HAMAP-Rule" id="MF_00454"/>
    </source>
</evidence>
<evidence type="ECO:0000256" key="3">
    <source>
        <dbReference type="ARBA" id="ARBA00022692"/>
    </source>
</evidence>
<evidence type="ECO:0000256" key="2">
    <source>
        <dbReference type="ARBA" id="ARBA00022475"/>
    </source>
</evidence>
<name>A0A0L6W091_9FIRM</name>
<proteinExistence type="inferred from homology"/>
<dbReference type="HAMAP" id="MF_00454">
    <property type="entry name" value="FluC"/>
    <property type="match status" value="1"/>
</dbReference>
<evidence type="ECO:0000256" key="8">
    <source>
        <dbReference type="ARBA" id="ARBA00035585"/>
    </source>
</evidence>
<keyword evidence="10" id="KW-0479">Metal-binding</keyword>
<feature type="binding site" evidence="10">
    <location>
        <position position="77"/>
    </location>
    <ligand>
        <name>Na(+)</name>
        <dbReference type="ChEBI" id="CHEBI:29101"/>
        <note>structural</note>
    </ligand>
</feature>
<comment type="similarity">
    <text evidence="7 10">Belongs to the fluoride channel Fluc/FEX (TC 1.A.43) family.</text>
</comment>
<keyword evidence="5 10" id="KW-0472">Membrane</keyword>
<keyword evidence="4 10" id="KW-1133">Transmembrane helix</keyword>
<feature type="transmembrane region" description="Helical" evidence="10">
    <location>
        <begin position="99"/>
        <end position="117"/>
    </location>
</feature>
<evidence type="ECO:0000256" key="5">
    <source>
        <dbReference type="ARBA" id="ARBA00023136"/>
    </source>
</evidence>
<keyword evidence="10" id="KW-0406">Ion transport</keyword>
<gene>
    <name evidence="10" type="primary">fluC</name>
    <name evidence="10" type="synonym">crcB</name>
    <name evidence="11" type="ORF">Tfer_2414</name>
</gene>
<dbReference type="GO" id="GO:0046872">
    <property type="term" value="F:metal ion binding"/>
    <property type="evidence" value="ECO:0007669"/>
    <property type="project" value="UniProtKB-KW"/>
</dbReference>
<sequence length="123" mass="13217">MEYLFVGIGGIFGAVSRYGISKWVGRRWKGDFPLATFCINITGSFMLGLLSVLLTKGGATPAWLKSVATTGFMGAYTTYSTFAFEIINLIQDGEKGIAVRYLSGSVILGLLAAWLGLTLGEYV</sequence>
<comment type="caution">
    <text evidence="11">The sequence shown here is derived from an EMBL/GenBank/DDBJ whole genome shotgun (WGS) entry which is preliminary data.</text>
</comment>
<dbReference type="AlphaFoldDB" id="A0A0L6W091"/>